<accession>A0ABP6W103</accession>
<gene>
    <name evidence="1" type="ORF">GCM10022419_025270</name>
</gene>
<dbReference type="Proteomes" id="UP001500630">
    <property type="component" value="Unassembled WGS sequence"/>
</dbReference>
<protein>
    <submittedName>
        <fullName evidence="1">Uncharacterized protein</fullName>
    </submittedName>
</protein>
<evidence type="ECO:0000313" key="2">
    <source>
        <dbReference type="Proteomes" id="UP001500630"/>
    </source>
</evidence>
<reference evidence="2" key="1">
    <citation type="journal article" date="2019" name="Int. J. Syst. Evol. Microbiol.">
        <title>The Global Catalogue of Microorganisms (GCM) 10K type strain sequencing project: providing services to taxonomists for standard genome sequencing and annotation.</title>
        <authorList>
            <consortium name="The Broad Institute Genomics Platform"/>
            <consortium name="The Broad Institute Genome Sequencing Center for Infectious Disease"/>
            <person name="Wu L."/>
            <person name="Ma J."/>
        </authorList>
    </citation>
    <scope>NUCLEOTIDE SEQUENCE [LARGE SCALE GENOMIC DNA]</scope>
    <source>
        <strain evidence="2">JCM 17326</strain>
    </source>
</reference>
<comment type="caution">
    <text evidence="1">The sequence shown here is derived from an EMBL/GenBank/DDBJ whole genome shotgun (WGS) entry which is preliminary data.</text>
</comment>
<proteinExistence type="predicted"/>
<keyword evidence="2" id="KW-1185">Reference proteome</keyword>
<dbReference type="EMBL" id="BAABDQ010000004">
    <property type="protein sequence ID" value="GAA3544012.1"/>
    <property type="molecule type" value="Genomic_DNA"/>
</dbReference>
<name>A0ABP6W103_9ACTN</name>
<organism evidence="1 2">
    <name type="scientific">Nonomuraea rosea</name>
    <dbReference type="NCBI Taxonomy" id="638574"/>
    <lineage>
        <taxon>Bacteria</taxon>
        <taxon>Bacillati</taxon>
        <taxon>Actinomycetota</taxon>
        <taxon>Actinomycetes</taxon>
        <taxon>Streptosporangiales</taxon>
        <taxon>Streptosporangiaceae</taxon>
        <taxon>Nonomuraea</taxon>
    </lineage>
</organism>
<sequence>MVDGRELQTANGFAYHALTGPLEVTVTVRPAPYAWGSKIVSTYR</sequence>
<evidence type="ECO:0000313" key="1">
    <source>
        <dbReference type="EMBL" id="GAA3544012.1"/>
    </source>
</evidence>
<dbReference type="RefSeq" id="WP_345561291.1">
    <property type="nucleotide sequence ID" value="NZ_BAABDQ010000004.1"/>
</dbReference>